<accession>A0A7J6NAI4</accession>
<keyword evidence="2" id="KW-0732">Signal</keyword>
<feature type="region of interest" description="Disordered" evidence="1">
    <location>
        <begin position="115"/>
        <end position="163"/>
    </location>
</feature>
<comment type="caution">
    <text evidence="3">The sequence shown here is derived from an EMBL/GenBank/DDBJ whole genome shotgun (WGS) entry which is preliminary data.</text>
</comment>
<feature type="chain" id="PRO_5029674938" evidence="2">
    <location>
        <begin position="22"/>
        <end position="190"/>
    </location>
</feature>
<evidence type="ECO:0000313" key="4">
    <source>
        <dbReference type="Proteomes" id="UP000541610"/>
    </source>
</evidence>
<dbReference type="EMBL" id="JABANP010000566">
    <property type="protein sequence ID" value="KAF4680855.1"/>
    <property type="molecule type" value="Genomic_DNA"/>
</dbReference>
<sequence length="190" mass="20787">MVAFKLIYSVIFLMVAALARPSPPSGSYYKNLNPQGTACVETRWSTSPHEDVKLVMKCGDHSVDSNDLTVDELRPFVYKVDEHSKPDYDDFRLNVNIRCLGFESSKESDVVECEEETGNASGDVSDQAHGVEDVGHEGGTEAGNLDGAEYPQRSRLLDPPTADGSSITRILCDYTIDPTGTLVVILTAFH</sequence>
<proteinExistence type="predicted"/>
<evidence type="ECO:0000256" key="1">
    <source>
        <dbReference type="SAM" id="MobiDB-lite"/>
    </source>
</evidence>
<evidence type="ECO:0000313" key="3">
    <source>
        <dbReference type="EMBL" id="KAF4680855.1"/>
    </source>
</evidence>
<gene>
    <name evidence="3" type="ORF">FOZ60_012877</name>
</gene>
<name>A0A7J6NAI4_PEROL</name>
<dbReference type="AlphaFoldDB" id="A0A7J6NAI4"/>
<evidence type="ECO:0000256" key="2">
    <source>
        <dbReference type="SAM" id="SignalP"/>
    </source>
</evidence>
<dbReference type="Proteomes" id="UP000541610">
    <property type="component" value="Unassembled WGS sequence"/>
</dbReference>
<organism evidence="3 4">
    <name type="scientific">Perkinsus olseni</name>
    <name type="common">Perkinsus atlanticus</name>
    <dbReference type="NCBI Taxonomy" id="32597"/>
    <lineage>
        <taxon>Eukaryota</taxon>
        <taxon>Sar</taxon>
        <taxon>Alveolata</taxon>
        <taxon>Perkinsozoa</taxon>
        <taxon>Perkinsea</taxon>
        <taxon>Perkinsida</taxon>
        <taxon>Perkinsidae</taxon>
        <taxon>Perkinsus</taxon>
    </lineage>
</organism>
<feature type="compositionally biased region" description="Basic and acidic residues" evidence="1">
    <location>
        <begin position="129"/>
        <end position="139"/>
    </location>
</feature>
<feature type="signal peptide" evidence="2">
    <location>
        <begin position="1"/>
        <end position="21"/>
    </location>
</feature>
<protein>
    <submittedName>
        <fullName evidence="3">Uncharacterized protein</fullName>
    </submittedName>
</protein>
<reference evidence="3 4" key="1">
    <citation type="submission" date="2020-04" db="EMBL/GenBank/DDBJ databases">
        <title>Perkinsus olseni comparative genomics.</title>
        <authorList>
            <person name="Bogema D.R."/>
        </authorList>
    </citation>
    <scope>NUCLEOTIDE SEQUENCE [LARGE SCALE GENOMIC DNA]</scope>
    <source>
        <strain evidence="3">00978-12</strain>
    </source>
</reference>